<dbReference type="GO" id="GO:0005886">
    <property type="term" value="C:plasma membrane"/>
    <property type="evidence" value="ECO:0007669"/>
    <property type="project" value="UniProtKB-SubCell"/>
</dbReference>
<keyword evidence="9" id="KW-0418">Kinase</keyword>
<dbReference type="Gramene" id="mRNA:HanXRQr2_Chr09g0372961">
    <property type="protein sequence ID" value="CDS:HanXRQr2_Chr09g0372961.1"/>
    <property type="gene ID" value="HanXRQr2_Chr09g0372961"/>
</dbReference>
<evidence type="ECO:0000256" key="3">
    <source>
        <dbReference type="ARBA" id="ARBA00022692"/>
    </source>
</evidence>
<keyword evidence="10" id="KW-1185">Reference proteome</keyword>
<feature type="signal peptide" evidence="8">
    <location>
        <begin position="1"/>
        <end position="27"/>
    </location>
</feature>
<dbReference type="PANTHER" id="PTHR46204:SF27">
    <property type="entry name" value="PROTEIN KINASE DOMAIN-CONTAINING PROTEIN"/>
    <property type="match status" value="1"/>
</dbReference>
<dbReference type="PANTHER" id="PTHR46204">
    <property type="entry name" value="CHITIN ELICITOR RECEPTOR KINASE 1-RELATED"/>
    <property type="match status" value="1"/>
</dbReference>
<keyword evidence="3" id="KW-0812">Transmembrane</keyword>
<proteinExistence type="predicted"/>
<evidence type="ECO:0000256" key="4">
    <source>
        <dbReference type="ARBA" id="ARBA00022729"/>
    </source>
</evidence>
<dbReference type="GO" id="GO:0019199">
    <property type="term" value="F:transmembrane receptor protein kinase activity"/>
    <property type="evidence" value="ECO:0007669"/>
    <property type="project" value="InterPro"/>
</dbReference>
<evidence type="ECO:0000256" key="1">
    <source>
        <dbReference type="ARBA" id="ARBA00004162"/>
    </source>
</evidence>
<dbReference type="GO" id="GO:0045087">
    <property type="term" value="P:innate immune response"/>
    <property type="evidence" value="ECO:0007669"/>
    <property type="project" value="InterPro"/>
</dbReference>
<evidence type="ECO:0000256" key="8">
    <source>
        <dbReference type="SAM" id="SignalP"/>
    </source>
</evidence>
<dbReference type="GO" id="GO:0004674">
    <property type="term" value="F:protein serine/threonine kinase activity"/>
    <property type="evidence" value="ECO:0007669"/>
    <property type="project" value="UniProtKB-KW"/>
</dbReference>
<evidence type="ECO:0000313" key="10">
    <source>
        <dbReference type="Proteomes" id="UP000215914"/>
    </source>
</evidence>
<keyword evidence="7" id="KW-1015">Disulfide bond</keyword>
<organism evidence="9 10">
    <name type="scientific">Helianthus annuus</name>
    <name type="common">Common sunflower</name>
    <dbReference type="NCBI Taxonomy" id="4232"/>
    <lineage>
        <taxon>Eukaryota</taxon>
        <taxon>Viridiplantae</taxon>
        <taxon>Streptophyta</taxon>
        <taxon>Embryophyta</taxon>
        <taxon>Tracheophyta</taxon>
        <taxon>Spermatophyta</taxon>
        <taxon>Magnoliopsida</taxon>
        <taxon>eudicotyledons</taxon>
        <taxon>Gunneridae</taxon>
        <taxon>Pentapetalae</taxon>
        <taxon>asterids</taxon>
        <taxon>campanulids</taxon>
        <taxon>Asterales</taxon>
        <taxon>Asteraceae</taxon>
        <taxon>Asteroideae</taxon>
        <taxon>Heliantheae alliance</taxon>
        <taxon>Heliantheae</taxon>
        <taxon>Helianthus</taxon>
    </lineage>
</organism>
<accession>A0A9K3I3J9</accession>
<reference evidence="9" key="2">
    <citation type="submission" date="2020-06" db="EMBL/GenBank/DDBJ databases">
        <title>Helianthus annuus Genome sequencing and assembly Release 2.</title>
        <authorList>
            <person name="Gouzy J."/>
            <person name="Langlade N."/>
            <person name="Munos S."/>
        </authorList>
    </citation>
    <scope>NUCLEOTIDE SEQUENCE</scope>
    <source>
        <tissue evidence="9">Leaves</tissue>
    </source>
</reference>
<keyword evidence="5" id="KW-1133">Transmembrane helix</keyword>
<evidence type="ECO:0000256" key="7">
    <source>
        <dbReference type="ARBA" id="ARBA00023157"/>
    </source>
</evidence>
<comment type="caution">
    <text evidence="9">The sequence shown here is derived from an EMBL/GenBank/DDBJ whole genome shotgun (WGS) entry which is preliminary data.</text>
</comment>
<evidence type="ECO:0000256" key="2">
    <source>
        <dbReference type="ARBA" id="ARBA00022475"/>
    </source>
</evidence>
<keyword evidence="2" id="KW-1003">Cell membrane</keyword>
<sequence length="112" mass="12486">MLEPNLVFRLVAFMLLISSCFTSIVQSACNRGCDLALGSYYTGPSSDIFSIAEYINTDASKILKYNQDTVPNVQSFVRINVPFSCDCIDGEFLGHVFNYDLTSGDTYETMHN</sequence>
<dbReference type="AlphaFoldDB" id="A0A9K3I3J9"/>
<feature type="chain" id="PRO_5039935745" evidence="8">
    <location>
        <begin position="28"/>
        <end position="112"/>
    </location>
</feature>
<gene>
    <name evidence="9" type="ORF">HanXRQr2_Chr09g0372961</name>
</gene>
<dbReference type="EC" id="2.7.11.1" evidence="9"/>
<keyword evidence="6" id="KW-0472">Membrane</keyword>
<evidence type="ECO:0000313" key="9">
    <source>
        <dbReference type="EMBL" id="KAF5789581.1"/>
    </source>
</evidence>
<name>A0A9K3I3J9_HELAN</name>
<evidence type="ECO:0000256" key="6">
    <source>
        <dbReference type="ARBA" id="ARBA00023136"/>
    </source>
</evidence>
<protein>
    <submittedName>
        <fullName evidence="9">Non-specific serine/threonine protein kinase</fullName>
        <ecNumber evidence="9">2.7.11.1</ecNumber>
    </submittedName>
</protein>
<keyword evidence="9" id="KW-0723">Serine/threonine-protein kinase</keyword>
<dbReference type="Proteomes" id="UP000215914">
    <property type="component" value="Unassembled WGS sequence"/>
</dbReference>
<dbReference type="EMBL" id="MNCJ02000324">
    <property type="protein sequence ID" value="KAF5789581.1"/>
    <property type="molecule type" value="Genomic_DNA"/>
</dbReference>
<reference evidence="9" key="1">
    <citation type="journal article" date="2017" name="Nature">
        <title>The sunflower genome provides insights into oil metabolism, flowering and Asterid evolution.</title>
        <authorList>
            <person name="Badouin H."/>
            <person name="Gouzy J."/>
            <person name="Grassa C.J."/>
            <person name="Murat F."/>
            <person name="Staton S.E."/>
            <person name="Cottret L."/>
            <person name="Lelandais-Briere C."/>
            <person name="Owens G.L."/>
            <person name="Carrere S."/>
            <person name="Mayjonade B."/>
            <person name="Legrand L."/>
            <person name="Gill N."/>
            <person name="Kane N.C."/>
            <person name="Bowers J.E."/>
            <person name="Hubner S."/>
            <person name="Bellec A."/>
            <person name="Berard A."/>
            <person name="Berges H."/>
            <person name="Blanchet N."/>
            <person name="Boniface M.C."/>
            <person name="Brunel D."/>
            <person name="Catrice O."/>
            <person name="Chaidir N."/>
            <person name="Claudel C."/>
            <person name="Donnadieu C."/>
            <person name="Faraut T."/>
            <person name="Fievet G."/>
            <person name="Helmstetter N."/>
            <person name="King M."/>
            <person name="Knapp S.J."/>
            <person name="Lai Z."/>
            <person name="Le Paslier M.C."/>
            <person name="Lippi Y."/>
            <person name="Lorenzon L."/>
            <person name="Mandel J.R."/>
            <person name="Marage G."/>
            <person name="Marchand G."/>
            <person name="Marquand E."/>
            <person name="Bret-Mestries E."/>
            <person name="Morien E."/>
            <person name="Nambeesan S."/>
            <person name="Nguyen T."/>
            <person name="Pegot-Espagnet P."/>
            <person name="Pouilly N."/>
            <person name="Raftis F."/>
            <person name="Sallet E."/>
            <person name="Schiex T."/>
            <person name="Thomas J."/>
            <person name="Vandecasteele C."/>
            <person name="Vares D."/>
            <person name="Vear F."/>
            <person name="Vautrin S."/>
            <person name="Crespi M."/>
            <person name="Mangin B."/>
            <person name="Burke J.M."/>
            <person name="Salse J."/>
            <person name="Munos S."/>
            <person name="Vincourt P."/>
            <person name="Rieseberg L.H."/>
            <person name="Langlade N.B."/>
        </authorList>
    </citation>
    <scope>NUCLEOTIDE SEQUENCE</scope>
    <source>
        <tissue evidence="9">Leaves</tissue>
    </source>
</reference>
<comment type="subcellular location">
    <subcellularLocation>
        <location evidence="1">Cell membrane</location>
        <topology evidence="1">Single-pass membrane protein</topology>
    </subcellularLocation>
</comment>
<keyword evidence="9" id="KW-0808">Transferase</keyword>
<evidence type="ECO:0000256" key="5">
    <source>
        <dbReference type="ARBA" id="ARBA00022989"/>
    </source>
</evidence>
<keyword evidence="4 8" id="KW-0732">Signal</keyword>
<dbReference type="InterPro" id="IPR044812">
    <property type="entry name" value="CERK1/LYK3-like"/>
</dbReference>